<proteinExistence type="predicted"/>
<keyword evidence="2" id="KW-1185">Reference proteome</keyword>
<dbReference type="EMBL" id="JABEZW010000002">
    <property type="protein sequence ID" value="MBA0759796.1"/>
    <property type="molecule type" value="Genomic_DNA"/>
</dbReference>
<name>A0A7J9DGF7_9ROSI</name>
<organism evidence="1 2">
    <name type="scientific">Gossypium trilobum</name>
    <dbReference type="NCBI Taxonomy" id="34281"/>
    <lineage>
        <taxon>Eukaryota</taxon>
        <taxon>Viridiplantae</taxon>
        <taxon>Streptophyta</taxon>
        <taxon>Embryophyta</taxon>
        <taxon>Tracheophyta</taxon>
        <taxon>Spermatophyta</taxon>
        <taxon>Magnoliopsida</taxon>
        <taxon>eudicotyledons</taxon>
        <taxon>Gunneridae</taxon>
        <taxon>Pentapetalae</taxon>
        <taxon>rosids</taxon>
        <taxon>malvids</taxon>
        <taxon>Malvales</taxon>
        <taxon>Malvaceae</taxon>
        <taxon>Malvoideae</taxon>
        <taxon>Gossypium</taxon>
    </lineage>
</organism>
<accession>A0A7J9DGF7</accession>
<dbReference type="AlphaFoldDB" id="A0A7J9DGF7"/>
<feature type="non-terminal residue" evidence="1">
    <location>
        <position position="18"/>
    </location>
</feature>
<sequence>MDQRNKVGADGPLRLSDI</sequence>
<protein>
    <submittedName>
        <fullName evidence="1">Uncharacterized protein</fullName>
    </submittedName>
</protein>
<evidence type="ECO:0000313" key="2">
    <source>
        <dbReference type="Proteomes" id="UP000593568"/>
    </source>
</evidence>
<gene>
    <name evidence="1" type="ORF">Gotri_022629</name>
</gene>
<comment type="caution">
    <text evidence="1">The sequence shown here is derived from an EMBL/GenBank/DDBJ whole genome shotgun (WGS) entry which is preliminary data.</text>
</comment>
<evidence type="ECO:0000313" key="1">
    <source>
        <dbReference type="EMBL" id="MBA0759796.1"/>
    </source>
</evidence>
<dbReference type="Proteomes" id="UP000593568">
    <property type="component" value="Unassembled WGS sequence"/>
</dbReference>
<reference evidence="1 2" key="1">
    <citation type="journal article" date="2019" name="Genome Biol. Evol.">
        <title>Insights into the evolution of the New World diploid cottons (Gossypium, subgenus Houzingenia) based on genome sequencing.</title>
        <authorList>
            <person name="Grover C.E."/>
            <person name="Arick M.A. 2nd"/>
            <person name="Thrash A."/>
            <person name="Conover J.L."/>
            <person name="Sanders W.S."/>
            <person name="Peterson D.G."/>
            <person name="Frelichowski J.E."/>
            <person name="Scheffler J.A."/>
            <person name="Scheffler B.E."/>
            <person name="Wendel J.F."/>
        </authorList>
    </citation>
    <scope>NUCLEOTIDE SEQUENCE [LARGE SCALE GENOMIC DNA]</scope>
    <source>
        <strain evidence="1">8</strain>
        <tissue evidence="1">Leaf</tissue>
    </source>
</reference>